<dbReference type="Pfam" id="PF00497">
    <property type="entry name" value="SBP_bac_3"/>
    <property type="match status" value="1"/>
</dbReference>
<keyword evidence="5" id="KW-0574">Periplasm</keyword>
<dbReference type="CDD" id="cd13703">
    <property type="entry name" value="PBP2_HisJ_LAO"/>
    <property type="match status" value="1"/>
</dbReference>
<dbReference type="InterPro" id="IPR001638">
    <property type="entry name" value="Solute-binding_3/MltF_N"/>
</dbReference>
<evidence type="ECO:0000313" key="10">
    <source>
        <dbReference type="Proteomes" id="UP001595692"/>
    </source>
</evidence>
<dbReference type="PANTHER" id="PTHR35936">
    <property type="entry name" value="MEMBRANE-BOUND LYTIC MUREIN TRANSGLYCOSYLASE F"/>
    <property type="match status" value="1"/>
</dbReference>
<reference evidence="10" key="1">
    <citation type="journal article" date="2019" name="Int. J. Syst. Evol. Microbiol.">
        <title>The Global Catalogue of Microorganisms (GCM) 10K type strain sequencing project: providing services to taxonomists for standard genome sequencing and annotation.</title>
        <authorList>
            <consortium name="The Broad Institute Genomics Platform"/>
            <consortium name="The Broad Institute Genome Sequencing Center for Infectious Disease"/>
            <person name="Wu L."/>
            <person name="Ma J."/>
        </authorList>
    </citation>
    <scope>NUCLEOTIDE SEQUENCE [LARGE SCALE GENOMIC DNA]</scope>
    <source>
        <strain evidence="10">CCUG 54939</strain>
    </source>
</reference>
<gene>
    <name evidence="9" type="ORF">ACFOSS_15955</name>
</gene>
<evidence type="ECO:0000256" key="4">
    <source>
        <dbReference type="ARBA" id="ARBA00022729"/>
    </source>
</evidence>
<comment type="caution">
    <text evidence="9">The sequence shown here is derived from an EMBL/GenBank/DDBJ whole genome shotgun (WGS) entry which is preliminary data.</text>
</comment>
<keyword evidence="3" id="KW-0813">Transport</keyword>
<evidence type="ECO:0000256" key="2">
    <source>
        <dbReference type="ARBA" id="ARBA00010333"/>
    </source>
</evidence>
<comment type="subcellular location">
    <subcellularLocation>
        <location evidence="1">Periplasm</location>
    </subcellularLocation>
</comment>
<dbReference type="PANTHER" id="PTHR35936:SF17">
    <property type="entry name" value="ARGININE-BINDING EXTRACELLULAR PROTEIN ARTP"/>
    <property type="match status" value="1"/>
</dbReference>
<dbReference type="Proteomes" id="UP001595692">
    <property type="component" value="Unassembled WGS sequence"/>
</dbReference>
<dbReference type="EMBL" id="JBHSAF010000015">
    <property type="protein sequence ID" value="MFC3914939.1"/>
    <property type="molecule type" value="Genomic_DNA"/>
</dbReference>
<dbReference type="SMART" id="SM00062">
    <property type="entry name" value="PBPb"/>
    <property type="match status" value="1"/>
</dbReference>
<dbReference type="InterPro" id="IPR005768">
    <property type="entry name" value="Lys_Arg_Orn-bd"/>
</dbReference>
<feature type="signal peptide" evidence="7">
    <location>
        <begin position="1"/>
        <end position="20"/>
    </location>
</feature>
<evidence type="ECO:0000259" key="8">
    <source>
        <dbReference type="SMART" id="SM00062"/>
    </source>
</evidence>
<evidence type="ECO:0000313" key="9">
    <source>
        <dbReference type="EMBL" id="MFC3914939.1"/>
    </source>
</evidence>
<feature type="domain" description="Solute-binding protein family 3/N-terminal" evidence="8">
    <location>
        <begin position="25"/>
        <end position="252"/>
    </location>
</feature>
<dbReference type="InterPro" id="IPR018313">
    <property type="entry name" value="SBP_3_CS"/>
</dbReference>
<protein>
    <submittedName>
        <fullName evidence="9">ABC transporter substrate-binding protein</fullName>
    </submittedName>
</protein>
<keyword evidence="4 7" id="KW-0732">Signal</keyword>
<sequence length="257" mass="28455">MKKVWFAALLAVAVSGAVEAKEWKSVRIGIEGAYPPFSRTEANGDMTGFDVDMAKALCEEMKVKCTIVQQDWDGMIPSLLARKFDAIISTMDITPERLKRVDFSDKYQHVPARFATKKGTPLELTAEFMKGKKVGVQRATSMDSYITDNFPAADIKRYGTAEEAYLDLKAGRVDYVLADYASLLDGLIKKEDGANYELVGPGLTDPRWFGIGAGVALRKGDAELKALFNKAIKDIRANGKYKAVNDKYFDFDAYGDN</sequence>
<dbReference type="NCBIfam" id="TIGR01096">
    <property type="entry name" value="3A0103s03R"/>
    <property type="match status" value="1"/>
</dbReference>
<evidence type="ECO:0000256" key="3">
    <source>
        <dbReference type="ARBA" id="ARBA00022448"/>
    </source>
</evidence>
<feature type="chain" id="PRO_5046477370" evidence="7">
    <location>
        <begin position="21"/>
        <end position="257"/>
    </location>
</feature>
<evidence type="ECO:0000256" key="7">
    <source>
        <dbReference type="SAM" id="SignalP"/>
    </source>
</evidence>
<dbReference type="RefSeq" id="WP_377154468.1">
    <property type="nucleotide sequence ID" value="NZ_JBHSAF010000015.1"/>
</dbReference>
<dbReference type="PROSITE" id="PS01039">
    <property type="entry name" value="SBP_BACTERIAL_3"/>
    <property type="match status" value="1"/>
</dbReference>
<keyword evidence="10" id="KW-1185">Reference proteome</keyword>
<evidence type="ECO:0000256" key="6">
    <source>
        <dbReference type="RuleBase" id="RU003744"/>
    </source>
</evidence>
<organism evidence="9 10">
    <name type="scientific">Pseudaeromonas sharmana</name>
    <dbReference type="NCBI Taxonomy" id="328412"/>
    <lineage>
        <taxon>Bacteria</taxon>
        <taxon>Pseudomonadati</taxon>
        <taxon>Pseudomonadota</taxon>
        <taxon>Gammaproteobacteria</taxon>
        <taxon>Aeromonadales</taxon>
        <taxon>Aeromonadaceae</taxon>
        <taxon>Pseudaeromonas</taxon>
    </lineage>
</organism>
<dbReference type="SUPFAM" id="SSF53850">
    <property type="entry name" value="Periplasmic binding protein-like II"/>
    <property type="match status" value="1"/>
</dbReference>
<evidence type="ECO:0000256" key="5">
    <source>
        <dbReference type="ARBA" id="ARBA00022764"/>
    </source>
</evidence>
<name>A0ABV8CS75_9GAMM</name>
<accession>A0ABV8CS75</accession>
<comment type="similarity">
    <text evidence="2 6">Belongs to the bacterial solute-binding protein 3 family.</text>
</comment>
<dbReference type="Gene3D" id="3.40.190.10">
    <property type="entry name" value="Periplasmic binding protein-like II"/>
    <property type="match status" value="2"/>
</dbReference>
<evidence type="ECO:0000256" key="1">
    <source>
        <dbReference type="ARBA" id="ARBA00004418"/>
    </source>
</evidence>
<proteinExistence type="inferred from homology"/>